<dbReference type="EMBL" id="FNGX01000002">
    <property type="protein sequence ID" value="SDL52244.1"/>
    <property type="molecule type" value="Genomic_DNA"/>
</dbReference>
<dbReference type="RefSeq" id="WP_074566779.1">
    <property type="nucleotide sequence ID" value="NZ_FNGX01000002.1"/>
</dbReference>
<dbReference type="EC" id="5.2.1.8" evidence="2"/>
<comment type="function">
    <text evidence="1 2">PPIases accelerate the folding of proteins. It catalyzes the cis-trans isomerization of proline imidic peptide bonds in oligopeptides.</text>
</comment>
<evidence type="ECO:0000256" key="2">
    <source>
        <dbReference type="RuleBase" id="RU363019"/>
    </source>
</evidence>
<dbReference type="PROSITE" id="PS51257">
    <property type="entry name" value="PROKAR_LIPOPROTEIN"/>
    <property type="match status" value="1"/>
</dbReference>
<evidence type="ECO:0000256" key="1">
    <source>
        <dbReference type="ARBA" id="ARBA00002388"/>
    </source>
</evidence>
<dbReference type="Proteomes" id="UP000183162">
    <property type="component" value="Unassembled WGS sequence"/>
</dbReference>
<dbReference type="PANTHER" id="PTHR45625:SF16">
    <property type="entry name" value="PEPTIDYL-PROLYL CIS-TRANS ISOMERASE"/>
    <property type="match status" value="1"/>
</dbReference>
<dbReference type="InterPro" id="IPR002130">
    <property type="entry name" value="Cyclophilin-type_PPIase_dom"/>
</dbReference>
<evidence type="ECO:0000259" key="3">
    <source>
        <dbReference type="PROSITE" id="PS50072"/>
    </source>
</evidence>
<dbReference type="InterPro" id="IPR029000">
    <property type="entry name" value="Cyclophilin-like_dom_sf"/>
</dbReference>
<proteinExistence type="inferred from homology"/>
<name>A0A1G9KRL5_STREI</name>
<accession>A0A1G9KRL5</accession>
<dbReference type="PRINTS" id="PR00153">
    <property type="entry name" value="CSAPPISMRASE"/>
</dbReference>
<keyword evidence="2 4" id="KW-0413">Isomerase</keyword>
<evidence type="ECO:0000313" key="4">
    <source>
        <dbReference type="EMBL" id="SDL52244.1"/>
    </source>
</evidence>
<dbReference type="Gene3D" id="2.40.100.10">
    <property type="entry name" value="Cyclophilin-like"/>
    <property type="match status" value="1"/>
</dbReference>
<dbReference type="Pfam" id="PF00160">
    <property type="entry name" value="Pro_isomerase"/>
    <property type="match status" value="1"/>
</dbReference>
<sequence length="267" mass="28994">MKKIWKFALAAVCLASLSGCESMTRAIRGDEYVDAKIQQSASESSSKQYAKDVQKALKSDSSAFPQLSSEIAKDEAEVIMHTSKGDITLKLFPNYAPLAVENFLTHAKKGYYDNLLFHRVISDFMIQSGDPNGNGTGGESIWNGKNTKIDSGNGFTNEISPYLYNIRGALSMANAGADTNGSQFFINQNPTDQSSKLSNDSYPKAIINAYAKGGNPSLDGNYTVFGQVINGMDVVDNIASVETDSNDKPSTDITITSIEIVKDYQFK</sequence>
<protein>
    <recommendedName>
        <fullName evidence="2">Peptidyl-prolyl cis-trans isomerase</fullName>
        <shortName evidence="2">PPIase</shortName>
        <ecNumber evidence="2">5.2.1.8</ecNumber>
    </recommendedName>
</protein>
<comment type="similarity">
    <text evidence="2">Belongs to the cyclophilin-type PPIase family.</text>
</comment>
<dbReference type="InterPro" id="IPR044666">
    <property type="entry name" value="Cyclophilin_A-like"/>
</dbReference>
<dbReference type="PROSITE" id="PS50072">
    <property type="entry name" value="CSA_PPIASE_2"/>
    <property type="match status" value="1"/>
</dbReference>
<dbReference type="GO" id="GO:0003755">
    <property type="term" value="F:peptidyl-prolyl cis-trans isomerase activity"/>
    <property type="evidence" value="ECO:0007669"/>
    <property type="project" value="UniProtKB-UniRule"/>
</dbReference>
<keyword evidence="2" id="KW-0697">Rotamase</keyword>
<organism evidence="4 5">
    <name type="scientific">Streptococcus equinus</name>
    <name type="common">Streptococcus bovis</name>
    <dbReference type="NCBI Taxonomy" id="1335"/>
    <lineage>
        <taxon>Bacteria</taxon>
        <taxon>Bacillati</taxon>
        <taxon>Bacillota</taxon>
        <taxon>Bacilli</taxon>
        <taxon>Lactobacillales</taxon>
        <taxon>Streptococcaceae</taxon>
        <taxon>Streptococcus</taxon>
    </lineage>
</organism>
<dbReference type="PANTHER" id="PTHR45625">
    <property type="entry name" value="PEPTIDYL-PROLYL CIS-TRANS ISOMERASE-RELATED"/>
    <property type="match status" value="1"/>
</dbReference>
<dbReference type="SUPFAM" id="SSF50891">
    <property type="entry name" value="Cyclophilin-like"/>
    <property type="match status" value="1"/>
</dbReference>
<evidence type="ECO:0000313" key="5">
    <source>
        <dbReference type="Proteomes" id="UP000183162"/>
    </source>
</evidence>
<dbReference type="AlphaFoldDB" id="A0A1G9KRL5"/>
<comment type="catalytic activity">
    <reaction evidence="2">
        <text>[protein]-peptidylproline (omega=180) = [protein]-peptidylproline (omega=0)</text>
        <dbReference type="Rhea" id="RHEA:16237"/>
        <dbReference type="Rhea" id="RHEA-COMP:10747"/>
        <dbReference type="Rhea" id="RHEA-COMP:10748"/>
        <dbReference type="ChEBI" id="CHEBI:83833"/>
        <dbReference type="ChEBI" id="CHEBI:83834"/>
        <dbReference type="EC" id="5.2.1.8"/>
    </reaction>
</comment>
<gene>
    <name evidence="4" type="ORF">SAMN05216400_0940</name>
</gene>
<dbReference type="OrthoDB" id="9807797at2"/>
<feature type="domain" description="PPIase cyclophilin-type" evidence="3">
    <location>
        <begin position="85"/>
        <end position="260"/>
    </location>
</feature>
<reference evidence="4 5" key="1">
    <citation type="submission" date="2016-10" db="EMBL/GenBank/DDBJ databases">
        <authorList>
            <person name="de Groot N.N."/>
        </authorList>
    </citation>
    <scope>NUCLEOTIDE SEQUENCE [LARGE SCALE GENOMIC DNA]</scope>
    <source>
        <strain evidence="4 5">Sb09</strain>
    </source>
</reference>